<feature type="non-terminal residue" evidence="3">
    <location>
        <position position="1"/>
    </location>
</feature>
<name>A0A8H3B714_9AGAM</name>
<feature type="transmembrane region" description="Helical" evidence="2">
    <location>
        <begin position="14"/>
        <end position="35"/>
    </location>
</feature>
<dbReference type="Proteomes" id="UP000663846">
    <property type="component" value="Unassembled WGS sequence"/>
</dbReference>
<sequence length="125" mass="13274">ILSDDKITCPCGCVTIYGTIFNLILLLLTTSAFMGKSAKLHKRPRKGKVASSSASHAKSQSNPVAPPAQPQPTKAKADKAKRFKSKPSASGREGYVLGGADYVTLMMGGRAKAREEALKLPVDED</sequence>
<protein>
    <submittedName>
        <fullName evidence="3">Uncharacterized protein</fullName>
    </submittedName>
</protein>
<dbReference type="EMBL" id="CAJMWS010000521">
    <property type="protein sequence ID" value="CAE6449347.1"/>
    <property type="molecule type" value="Genomic_DNA"/>
</dbReference>
<keyword evidence="2" id="KW-0812">Transmembrane</keyword>
<evidence type="ECO:0000256" key="1">
    <source>
        <dbReference type="SAM" id="MobiDB-lite"/>
    </source>
</evidence>
<dbReference type="AlphaFoldDB" id="A0A8H3B714"/>
<gene>
    <name evidence="3" type="ORF">RDB_LOCUS143151</name>
</gene>
<accession>A0A8H3B714</accession>
<proteinExistence type="predicted"/>
<evidence type="ECO:0000313" key="4">
    <source>
        <dbReference type="Proteomes" id="UP000663846"/>
    </source>
</evidence>
<reference evidence="3" key="1">
    <citation type="submission" date="2021-01" db="EMBL/GenBank/DDBJ databases">
        <authorList>
            <person name="Kaushik A."/>
        </authorList>
    </citation>
    <scope>NUCLEOTIDE SEQUENCE</scope>
    <source>
        <strain evidence="3">AG1-1C</strain>
    </source>
</reference>
<organism evidence="3 4">
    <name type="scientific">Rhizoctonia solani</name>
    <dbReference type="NCBI Taxonomy" id="456999"/>
    <lineage>
        <taxon>Eukaryota</taxon>
        <taxon>Fungi</taxon>
        <taxon>Dikarya</taxon>
        <taxon>Basidiomycota</taxon>
        <taxon>Agaricomycotina</taxon>
        <taxon>Agaricomycetes</taxon>
        <taxon>Cantharellales</taxon>
        <taxon>Ceratobasidiaceae</taxon>
        <taxon>Rhizoctonia</taxon>
    </lineage>
</organism>
<keyword evidence="2" id="KW-1133">Transmembrane helix</keyword>
<comment type="caution">
    <text evidence="3">The sequence shown here is derived from an EMBL/GenBank/DDBJ whole genome shotgun (WGS) entry which is preliminary data.</text>
</comment>
<feature type="compositionally biased region" description="Basic residues" evidence="1">
    <location>
        <begin position="38"/>
        <end position="48"/>
    </location>
</feature>
<keyword evidence="2" id="KW-0472">Membrane</keyword>
<evidence type="ECO:0000256" key="2">
    <source>
        <dbReference type="SAM" id="Phobius"/>
    </source>
</evidence>
<feature type="region of interest" description="Disordered" evidence="1">
    <location>
        <begin position="38"/>
        <end position="94"/>
    </location>
</feature>
<feature type="compositionally biased region" description="Low complexity" evidence="1">
    <location>
        <begin position="50"/>
        <end position="63"/>
    </location>
</feature>
<evidence type="ECO:0000313" key="3">
    <source>
        <dbReference type="EMBL" id="CAE6449347.1"/>
    </source>
</evidence>